<evidence type="ECO:0000256" key="3">
    <source>
        <dbReference type="ARBA" id="ARBA00004866"/>
    </source>
</evidence>
<keyword evidence="9" id="KW-0560">Oxidoreductase</keyword>
<dbReference type="OrthoDB" id="426882at2759"/>
<dbReference type="GeneID" id="70190737"/>
<evidence type="ECO:0000256" key="5">
    <source>
        <dbReference type="ARBA" id="ARBA00012763"/>
    </source>
</evidence>
<evidence type="ECO:0000256" key="9">
    <source>
        <dbReference type="ARBA" id="ARBA00023002"/>
    </source>
</evidence>
<dbReference type="SUPFAM" id="SSF55961">
    <property type="entry name" value="Bet v1-like"/>
    <property type="match status" value="1"/>
</dbReference>
<dbReference type="Proteomes" id="UP000756346">
    <property type="component" value="Unassembled WGS sequence"/>
</dbReference>
<dbReference type="AlphaFoldDB" id="A0A9P8XX79"/>
<protein>
    <recommendedName>
        <fullName evidence="6">Choline monooxygenase, chloroplastic</fullName>
        <ecNumber evidence="5">1.14.15.7</ecNumber>
    </recommendedName>
</protein>
<dbReference type="GO" id="GO:0019133">
    <property type="term" value="F:choline monooxygenase activity"/>
    <property type="evidence" value="ECO:0007669"/>
    <property type="project" value="UniProtKB-EC"/>
</dbReference>
<reference evidence="14" key="1">
    <citation type="journal article" date="2021" name="Nat. Commun.">
        <title>Genetic determinants of endophytism in the Arabidopsis root mycobiome.</title>
        <authorList>
            <person name="Mesny F."/>
            <person name="Miyauchi S."/>
            <person name="Thiergart T."/>
            <person name="Pickel B."/>
            <person name="Atanasova L."/>
            <person name="Karlsson M."/>
            <person name="Huettel B."/>
            <person name="Barry K.W."/>
            <person name="Haridas S."/>
            <person name="Chen C."/>
            <person name="Bauer D."/>
            <person name="Andreopoulos W."/>
            <person name="Pangilinan J."/>
            <person name="LaButti K."/>
            <person name="Riley R."/>
            <person name="Lipzen A."/>
            <person name="Clum A."/>
            <person name="Drula E."/>
            <person name="Henrissat B."/>
            <person name="Kohler A."/>
            <person name="Grigoriev I.V."/>
            <person name="Martin F.M."/>
            <person name="Hacquard S."/>
        </authorList>
    </citation>
    <scope>NUCLEOTIDE SEQUENCE</scope>
    <source>
        <strain evidence="14">MPI-CAGE-CH-0230</strain>
    </source>
</reference>
<dbReference type="GO" id="GO:0051537">
    <property type="term" value="F:2 iron, 2 sulfur cluster binding"/>
    <property type="evidence" value="ECO:0007669"/>
    <property type="project" value="UniProtKB-KW"/>
</dbReference>
<evidence type="ECO:0000256" key="12">
    <source>
        <dbReference type="ARBA" id="ARBA00049097"/>
    </source>
</evidence>
<comment type="function">
    <text evidence="2">Catalyzes the first step of the osmoprotectant glycine betaine synthesis.</text>
</comment>
<evidence type="ECO:0000256" key="8">
    <source>
        <dbReference type="ARBA" id="ARBA00022723"/>
    </source>
</evidence>
<evidence type="ECO:0000256" key="7">
    <source>
        <dbReference type="ARBA" id="ARBA00022714"/>
    </source>
</evidence>
<evidence type="ECO:0000256" key="11">
    <source>
        <dbReference type="ARBA" id="ARBA00023014"/>
    </source>
</evidence>
<evidence type="ECO:0000256" key="10">
    <source>
        <dbReference type="ARBA" id="ARBA00023004"/>
    </source>
</evidence>
<comment type="pathway">
    <text evidence="3">Amine and polyamine biosynthesis; betaine biosynthesis via choline pathway; betaine aldehyde from choline (monooxygenase route): step 1/1.</text>
</comment>
<organism evidence="14 15">
    <name type="scientific">Microdochium trichocladiopsis</name>
    <dbReference type="NCBI Taxonomy" id="1682393"/>
    <lineage>
        <taxon>Eukaryota</taxon>
        <taxon>Fungi</taxon>
        <taxon>Dikarya</taxon>
        <taxon>Ascomycota</taxon>
        <taxon>Pezizomycotina</taxon>
        <taxon>Sordariomycetes</taxon>
        <taxon>Xylariomycetidae</taxon>
        <taxon>Xylariales</taxon>
        <taxon>Microdochiaceae</taxon>
        <taxon>Microdochium</taxon>
    </lineage>
</organism>
<comment type="caution">
    <text evidence="14">The sequence shown here is derived from an EMBL/GenBank/DDBJ whole genome shotgun (WGS) entry which is preliminary data.</text>
</comment>
<dbReference type="PROSITE" id="PS51296">
    <property type="entry name" value="RIESKE"/>
    <property type="match status" value="1"/>
</dbReference>
<dbReference type="Pfam" id="PF00355">
    <property type="entry name" value="Rieske"/>
    <property type="match status" value="1"/>
</dbReference>
<sequence>MSDNVVRLNTTQTQEIMLRYFGFGSGTSAAAPSAALNLPASWYRSPAMYELERRAVFSQRWILITHQHRFSKAGDFHTSTHAGFSFFLVLDREGNINGFHNMCRHRAYPIFEKKSGTASILSCKYHGWSYGLKGNLAKAPRFDTVEGFDKSKNDLLPIHVYIDPCGFIWVNLEASKTPSISWEKGFAGSDMDIAANWKSLIDNSNECYHCPTSQPLIAGVSDLTQSSVDPNASSLEHTIVNKQGSDKDLQRSIPFFYPSTSATVTDNFFYIQRMLPVTATTSRVENEVFRHKNATDKQFEDINKFYHQVLSEDKDLCDGAQKNMNAGVLVAGELHPEKERGPLYFQHAVRTQIMAHRKLEEETNGGREICPAVPKMDGTKSSLEENVDFCASLDAAALEFFDSEWNFIGSKSDLVHAISEMTNIDEAVLEGAQSLASIPVGRKIS</sequence>
<dbReference type="InterPro" id="IPR036922">
    <property type="entry name" value="Rieske_2Fe-2S_sf"/>
</dbReference>
<keyword evidence="15" id="KW-1185">Reference proteome</keyword>
<dbReference type="InterPro" id="IPR017941">
    <property type="entry name" value="Rieske_2Fe-2S"/>
</dbReference>
<dbReference type="RefSeq" id="XP_046006901.1">
    <property type="nucleotide sequence ID" value="XM_046161191.1"/>
</dbReference>
<dbReference type="Pfam" id="PF00848">
    <property type="entry name" value="Ring_hydroxyl_A"/>
    <property type="match status" value="1"/>
</dbReference>
<comment type="similarity">
    <text evidence="4">Belongs to the choline monooxygenase family.</text>
</comment>
<name>A0A9P8XX79_9PEZI</name>
<dbReference type="GO" id="GO:0005506">
    <property type="term" value="F:iron ion binding"/>
    <property type="evidence" value="ECO:0007669"/>
    <property type="project" value="InterPro"/>
</dbReference>
<dbReference type="SUPFAM" id="SSF50022">
    <property type="entry name" value="ISP domain"/>
    <property type="match status" value="1"/>
</dbReference>
<gene>
    <name evidence="14" type="ORF">B0I36DRAFT_387574</name>
</gene>
<evidence type="ECO:0000313" key="14">
    <source>
        <dbReference type="EMBL" id="KAH7020700.1"/>
    </source>
</evidence>
<keyword evidence="11" id="KW-0411">Iron-sulfur</keyword>
<dbReference type="CDD" id="cd00680">
    <property type="entry name" value="RHO_alpha_C"/>
    <property type="match status" value="1"/>
</dbReference>
<keyword evidence="8" id="KW-0479">Metal-binding</keyword>
<dbReference type="Gene3D" id="3.90.380.10">
    <property type="entry name" value="Naphthalene 1,2-dioxygenase Alpha Subunit, Chain A, domain 1"/>
    <property type="match status" value="2"/>
</dbReference>
<dbReference type="PANTHER" id="PTHR43756">
    <property type="entry name" value="CHOLINE MONOOXYGENASE, CHLOROPLASTIC"/>
    <property type="match status" value="1"/>
</dbReference>
<feature type="domain" description="Rieske" evidence="13">
    <location>
        <begin position="61"/>
        <end position="148"/>
    </location>
</feature>
<dbReference type="CDD" id="cd03469">
    <property type="entry name" value="Rieske_RO_Alpha_N"/>
    <property type="match status" value="1"/>
</dbReference>
<evidence type="ECO:0000259" key="13">
    <source>
        <dbReference type="PROSITE" id="PS51296"/>
    </source>
</evidence>
<dbReference type="PANTHER" id="PTHR43756:SF5">
    <property type="entry name" value="CHOLINE MONOOXYGENASE, CHLOROPLASTIC"/>
    <property type="match status" value="1"/>
</dbReference>
<dbReference type="InterPro" id="IPR015879">
    <property type="entry name" value="Ring_hydroxy_dOase_asu_C_dom"/>
</dbReference>
<dbReference type="EC" id="1.14.15.7" evidence="5"/>
<proteinExistence type="inferred from homology"/>
<evidence type="ECO:0000256" key="2">
    <source>
        <dbReference type="ARBA" id="ARBA00002149"/>
    </source>
</evidence>
<dbReference type="InterPro" id="IPR001663">
    <property type="entry name" value="Rng_hydr_dOase-A"/>
</dbReference>
<evidence type="ECO:0000256" key="6">
    <source>
        <dbReference type="ARBA" id="ARBA00014931"/>
    </source>
</evidence>
<dbReference type="PRINTS" id="PR00090">
    <property type="entry name" value="RNGDIOXGNASE"/>
</dbReference>
<comment type="catalytic activity">
    <reaction evidence="12">
        <text>choline + 2 reduced [2Fe-2S]-[ferredoxin] + O2 + 2 H(+) = betaine aldehyde hydrate + 2 oxidized [2Fe-2S]-[ferredoxin] + H2O</text>
        <dbReference type="Rhea" id="RHEA:17769"/>
        <dbReference type="Rhea" id="RHEA-COMP:10000"/>
        <dbReference type="Rhea" id="RHEA-COMP:10001"/>
        <dbReference type="ChEBI" id="CHEBI:15354"/>
        <dbReference type="ChEBI" id="CHEBI:15377"/>
        <dbReference type="ChEBI" id="CHEBI:15378"/>
        <dbReference type="ChEBI" id="CHEBI:15379"/>
        <dbReference type="ChEBI" id="CHEBI:15870"/>
        <dbReference type="ChEBI" id="CHEBI:33737"/>
        <dbReference type="ChEBI" id="CHEBI:33738"/>
        <dbReference type="EC" id="1.14.15.7"/>
    </reaction>
</comment>
<evidence type="ECO:0000256" key="4">
    <source>
        <dbReference type="ARBA" id="ARBA00010848"/>
    </source>
</evidence>
<evidence type="ECO:0000313" key="15">
    <source>
        <dbReference type="Proteomes" id="UP000756346"/>
    </source>
</evidence>
<comment type="cofactor">
    <cofactor evidence="1">
        <name>Fe cation</name>
        <dbReference type="ChEBI" id="CHEBI:24875"/>
    </cofactor>
</comment>
<evidence type="ECO:0000256" key="1">
    <source>
        <dbReference type="ARBA" id="ARBA00001962"/>
    </source>
</evidence>
<accession>A0A9P8XX79</accession>
<keyword evidence="7" id="KW-0001">2Fe-2S</keyword>
<dbReference type="EMBL" id="JAGTJQ010000010">
    <property type="protein sequence ID" value="KAH7020700.1"/>
    <property type="molecule type" value="Genomic_DNA"/>
</dbReference>
<dbReference type="Gene3D" id="2.102.10.10">
    <property type="entry name" value="Rieske [2Fe-2S] iron-sulphur domain"/>
    <property type="match status" value="1"/>
</dbReference>
<keyword evidence="10" id="KW-0408">Iron</keyword>